<gene>
    <name evidence="2" type="ORF">A3860_05365</name>
</gene>
<evidence type="ECO:0008006" key="4">
    <source>
        <dbReference type="Google" id="ProtNLM"/>
    </source>
</evidence>
<keyword evidence="1" id="KW-0732">Signal</keyword>
<dbReference type="GO" id="GO:0046677">
    <property type="term" value="P:response to antibiotic"/>
    <property type="evidence" value="ECO:0007669"/>
    <property type="project" value="InterPro"/>
</dbReference>
<keyword evidence="3" id="KW-1185">Reference proteome</keyword>
<dbReference type="InterPro" id="IPR052036">
    <property type="entry name" value="Hydrolase/PRTase-associated"/>
</dbReference>
<accession>A0A1V9FS55</accession>
<dbReference type="OrthoDB" id="9810066at2"/>
<sequence length="422" mass="48301">MKPFLFLLSAILAFSVSNAQLSLKEHIQGTAMAIRTVHPDSTDFSDLEVIGNSIGDARIVMLGEQDHGDAPTYLAKTRLVKYLHEKKGFTVLAIESDFFALNRGWDLLPKDSASVVKYLLNNIFTVWTGCDACFPLFRQYLPGTFQTASPIQIAGFDNQMMLPYSNQLAHQLDSVLLSLQLPVTKTPEYRQQIIPTIDLMRMWWRSKPDLALYDQCAAWLQQIRKEAAQQLSANDFWLQVIDNLLQENEHYRFLKDKDKYSKHSNNVRDLQMAANLAWLCKVKYPNEKIIVWAASQHISKTREDMPDNPRKVISMGGAFTADPSLAANTYVVGFSSYEGTAGRIGFPDYTLPKPKKESFENWVRPKGAYSFVDFKKYQQAHAADPGKFYMSGYNHYNVEAQWTRLYDGIFYIDQMYTCKKQP</sequence>
<evidence type="ECO:0000313" key="2">
    <source>
        <dbReference type="EMBL" id="OQP61148.1"/>
    </source>
</evidence>
<dbReference type="PANTHER" id="PTHR31299:SF0">
    <property type="entry name" value="ESTERASE, PUTATIVE (AFU_ORTHOLOGUE AFUA_1G05850)-RELATED"/>
    <property type="match status" value="1"/>
</dbReference>
<evidence type="ECO:0000313" key="3">
    <source>
        <dbReference type="Proteomes" id="UP000192796"/>
    </source>
</evidence>
<name>A0A1V9FS55_9BACT</name>
<dbReference type="SUPFAM" id="SSF159501">
    <property type="entry name" value="EreA/ChaN-like"/>
    <property type="match status" value="1"/>
</dbReference>
<proteinExistence type="predicted"/>
<dbReference type="STRING" id="1703345.A3860_05365"/>
<dbReference type="Proteomes" id="UP000192796">
    <property type="component" value="Unassembled WGS sequence"/>
</dbReference>
<dbReference type="InterPro" id="IPR007815">
    <property type="entry name" value="Emycin_Estase"/>
</dbReference>
<dbReference type="Pfam" id="PF05139">
    <property type="entry name" value="Erythro_esteras"/>
    <property type="match status" value="1"/>
</dbReference>
<dbReference type="CDD" id="cd14728">
    <property type="entry name" value="Ere-like"/>
    <property type="match status" value="1"/>
</dbReference>
<dbReference type="AlphaFoldDB" id="A0A1V9FS55"/>
<dbReference type="RefSeq" id="WP_081151487.1">
    <property type="nucleotide sequence ID" value="NZ_LVYD01000058.1"/>
</dbReference>
<organism evidence="2 3">
    <name type="scientific">Niastella vici</name>
    <dbReference type="NCBI Taxonomy" id="1703345"/>
    <lineage>
        <taxon>Bacteria</taxon>
        <taxon>Pseudomonadati</taxon>
        <taxon>Bacteroidota</taxon>
        <taxon>Chitinophagia</taxon>
        <taxon>Chitinophagales</taxon>
        <taxon>Chitinophagaceae</taxon>
        <taxon>Niastella</taxon>
    </lineage>
</organism>
<evidence type="ECO:0000256" key="1">
    <source>
        <dbReference type="SAM" id="SignalP"/>
    </source>
</evidence>
<reference evidence="2 3" key="1">
    <citation type="submission" date="2016-03" db="EMBL/GenBank/DDBJ databases">
        <title>Niastella vici sp. nov., isolated from farmland soil.</title>
        <authorList>
            <person name="Chen L."/>
            <person name="Wang D."/>
            <person name="Yang S."/>
            <person name="Wang G."/>
        </authorList>
    </citation>
    <scope>NUCLEOTIDE SEQUENCE [LARGE SCALE GENOMIC DNA]</scope>
    <source>
        <strain evidence="2 3">DJ57</strain>
    </source>
</reference>
<feature type="chain" id="PRO_5012325358" description="Erythromycin esterase" evidence="1">
    <location>
        <begin position="20"/>
        <end position="422"/>
    </location>
</feature>
<comment type="caution">
    <text evidence="2">The sequence shown here is derived from an EMBL/GenBank/DDBJ whole genome shotgun (WGS) entry which is preliminary data.</text>
</comment>
<dbReference type="Gene3D" id="3.40.1660.10">
    <property type="entry name" value="EreA-like (biosynthetic domain)"/>
    <property type="match status" value="2"/>
</dbReference>
<protein>
    <recommendedName>
        <fullName evidence="4">Erythromycin esterase</fullName>
    </recommendedName>
</protein>
<feature type="signal peptide" evidence="1">
    <location>
        <begin position="1"/>
        <end position="19"/>
    </location>
</feature>
<dbReference type="PANTHER" id="PTHR31299">
    <property type="entry name" value="ESTERASE, PUTATIVE (AFU_ORTHOLOGUE AFUA_1G05850)-RELATED"/>
    <property type="match status" value="1"/>
</dbReference>
<dbReference type="EMBL" id="LVYD01000058">
    <property type="protein sequence ID" value="OQP61148.1"/>
    <property type="molecule type" value="Genomic_DNA"/>
</dbReference>